<sequence>MRINPVLFFFFFSGSEEWVCPSVWISSVSGGAEESVEVWLIGNDKELGGRVSFYSSDTNHLSMETGKLLYQLEKDFVLGVEFG</sequence>
<dbReference type="Proteomes" id="UP000886998">
    <property type="component" value="Unassembled WGS sequence"/>
</dbReference>
<evidence type="ECO:0000313" key="2">
    <source>
        <dbReference type="EMBL" id="GFY48776.1"/>
    </source>
</evidence>
<dbReference type="EMBL" id="BMAV01006661">
    <property type="protein sequence ID" value="GFY48776.1"/>
    <property type="molecule type" value="Genomic_DNA"/>
</dbReference>
<feature type="signal peptide" evidence="1">
    <location>
        <begin position="1"/>
        <end position="17"/>
    </location>
</feature>
<evidence type="ECO:0000313" key="3">
    <source>
        <dbReference type="Proteomes" id="UP000886998"/>
    </source>
</evidence>
<proteinExistence type="predicted"/>
<gene>
    <name evidence="2" type="ORF">TNIN_209271</name>
</gene>
<keyword evidence="1" id="KW-0732">Signal</keyword>
<keyword evidence="3" id="KW-1185">Reference proteome</keyword>
<name>A0A8X6XBD7_9ARAC</name>
<feature type="chain" id="PRO_5036464359" evidence="1">
    <location>
        <begin position="18"/>
        <end position="83"/>
    </location>
</feature>
<protein>
    <submittedName>
        <fullName evidence="2">Uncharacterized protein</fullName>
    </submittedName>
</protein>
<organism evidence="2 3">
    <name type="scientific">Trichonephila inaurata madagascariensis</name>
    <dbReference type="NCBI Taxonomy" id="2747483"/>
    <lineage>
        <taxon>Eukaryota</taxon>
        <taxon>Metazoa</taxon>
        <taxon>Ecdysozoa</taxon>
        <taxon>Arthropoda</taxon>
        <taxon>Chelicerata</taxon>
        <taxon>Arachnida</taxon>
        <taxon>Araneae</taxon>
        <taxon>Araneomorphae</taxon>
        <taxon>Entelegynae</taxon>
        <taxon>Araneoidea</taxon>
        <taxon>Nephilidae</taxon>
        <taxon>Trichonephila</taxon>
        <taxon>Trichonephila inaurata</taxon>
    </lineage>
</organism>
<accession>A0A8X6XBD7</accession>
<reference evidence="2" key="1">
    <citation type="submission" date="2020-08" db="EMBL/GenBank/DDBJ databases">
        <title>Multicomponent nature underlies the extraordinary mechanical properties of spider dragline silk.</title>
        <authorList>
            <person name="Kono N."/>
            <person name="Nakamura H."/>
            <person name="Mori M."/>
            <person name="Yoshida Y."/>
            <person name="Ohtoshi R."/>
            <person name="Malay A.D."/>
            <person name="Moran D.A.P."/>
            <person name="Tomita M."/>
            <person name="Numata K."/>
            <person name="Arakawa K."/>
        </authorList>
    </citation>
    <scope>NUCLEOTIDE SEQUENCE</scope>
</reference>
<evidence type="ECO:0000256" key="1">
    <source>
        <dbReference type="SAM" id="SignalP"/>
    </source>
</evidence>
<comment type="caution">
    <text evidence="2">The sequence shown here is derived from an EMBL/GenBank/DDBJ whole genome shotgun (WGS) entry which is preliminary data.</text>
</comment>
<dbReference type="AlphaFoldDB" id="A0A8X6XBD7"/>